<dbReference type="Proteomes" id="UP000823823">
    <property type="component" value="Unassembled WGS sequence"/>
</dbReference>
<dbReference type="PROSITE" id="PS50977">
    <property type="entry name" value="HTH_TETR_2"/>
    <property type="match status" value="1"/>
</dbReference>
<dbReference type="EMBL" id="DWZH01000088">
    <property type="protein sequence ID" value="HJB11143.1"/>
    <property type="molecule type" value="Genomic_DNA"/>
</dbReference>
<feature type="DNA-binding region" description="H-T-H motif" evidence="2">
    <location>
        <begin position="41"/>
        <end position="60"/>
    </location>
</feature>
<keyword evidence="1 2" id="KW-0238">DNA-binding</keyword>
<dbReference type="SUPFAM" id="SSF46689">
    <property type="entry name" value="Homeodomain-like"/>
    <property type="match status" value="1"/>
</dbReference>
<reference evidence="4" key="1">
    <citation type="journal article" date="2021" name="PeerJ">
        <title>Extensive microbial diversity within the chicken gut microbiome revealed by metagenomics and culture.</title>
        <authorList>
            <person name="Gilroy R."/>
            <person name="Ravi A."/>
            <person name="Getino M."/>
            <person name="Pursley I."/>
            <person name="Horton D.L."/>
            <person name="Alikhan N.F."/>
            <person name="Baker D."/>
            <person name="Gharbi K."/>
            <person name="Hall N."/>
            <person name="Watson M."/>
            <person name="Adriaenssens E.M."/>
            <person name="Foster-Nyarko E."/>
            <person name="Jarju S."/>
            <person name="Secka A."/>
            <person name="Antonio M."/>
            <person name="Oren A."/>
            <person name="Chaudhuri R.R."/>
            <person name="La Ragione R."/>
            <person name="Hildebrand F."/>
            <person name="Pallen M.J."/>
        </authorList>
    </citation>
    <scope>NUCLEOTIDE SEQUENCE</scope>
    <source>
        <strain evidence="4">ChiHjej13B12-24818</strain>
    </source>
</reference>
<comment type="caution">
    <text evidence="4">The sequence shown here is derived from an EMBL/GenBank/DDBJ whole genome shotgun (WGS) entry which is preliminary data.</text>
</comment>
<evidence type="ECO:0000256" key="1">
    <source>
        <dbReference type="ARBA" id="ARBA00023125"/>
    </source>
</evidence>
<name>A0A9D2LEJ0_9MICO</name>
<evidence type="ECO:0000313" key="5">
    <source>
        <dbReference type="Proteomes" id="UP000823823"/>
    </source>
</evidence>
<dbReference type="InterPro" id="IPR036271">
    <property type="entry name" value="Tet_transcr_reg_TetR-rel_C_sf"/>
</dbReference>
<dbReference type="SUPFAM" id="SSF48498">
    <property type="entry name" value="Tetracyclin repressor-like, C-terminal domain"/>
    <property type="match status" value="1"/>
</dbReference>
<dbReference type="GO" id="GO:0000976">
    <property type="term" value="F:transcription cis-regulatory region binding"/>
    <property type="evidence" value="ECO:0007669"/>
    <property type="project" value="TreeGrafter"/>
</dbReference>
<dbReference type="InterPro" id="IPR050109">
    <property type="entry name" value="HTH-type_TetR-like_transc_reg"/>
</dbReference>
<dbReference type="InterPro" id="IPR009057">
    <property type="entry name" value="Homeodomain-like_sf"/>
</dbReference>
<protein>
    <submittedName>
        <fullName evidence="4">TetR/AcrR family transcriptional regulator</fullName>
    </submittedName>
</protein>
<dbReference type="PRINTS" id="PR00455">
    <property type="entry name" value="HTHTETR"/>
</dbReference>
<dbReference type="PANTHER" id="PTHR30055">
    <property type="entry name" value="HTH-TYPE TRANSCRIPTIONAL REGULATOR RUTR"/>
    <property type="match status" value="1"/>
</dbReference>
<gene>
    <name evidence="4" type="ORF">H9786_11560</name>
</gene>
<dbReference type="AlphaFoldDB" id="A0A9D2LEJ0"/>
<dbReference type="Pfam" id="PF00440">
    <property type="entry name" value="TetR_N"/>
    <property type="match status" value="1"/>
</dbReference>
<organism evidence="4 5">
    <name type="scientific">Candidatus Brachybacterium merdavium</name>
    <dbReference type="NCBI Taxonomy" id="2838513"/>
    <lineage>
        <taxon>Bacteria</taxon>
        <taxon>Bacillati</taxon>
        <taxon>Actinomycetota</taxon>
        <taxon>Actinomycetes</taxon>
        <taxon>Micrococcales</taxon>
        <taxon>Dermabacteraceae</taxon>
        <taxon>Brachybacterium</taxon>
    </lineage>
</organism>
<proteinExistence type="predicted"/>
<dbReference type="GO" id="GO:0003700">
    <property type="term" value="F:DNA-binding transcription factor activity"/>
    <property type="evidence" value="ECO:0007669"/>
    <property type="project" value="TreeGrafter"/>
</dbReference>
<sequence>MSDLFDPLPESPGTRRKENTRARLVRASLDVFVDEGIDGATVDDLVRAAGFTRGAFYSNFSSKEEVFSALFATVTEELLGIARTSVEEAMGRATTEPGLDDAAALIAVFEAIRPFGRQWYLLYSDAITRSLRDEEMRVELAAQRERLRDEIGQLLTTRMEAAGERPLLPAEDLAQLLVGIFVDLMVREQMDGRDVTELAATTILGTLRAFITPRDDPQP</sequence>
<evidence type="ECO:0000313" key="4">
    <source>
        <dbReference type="EMBL" id="HJB11143.1"/>
    </source>
</evidence>
<dbReference type="InterPro" id="IPR001647">
    <property type="entry name" value="HTH_TetR"/>
</dbReference>
<evidence type="ECO:0000256" key="2">
    <source>
        <dbReference type="PROSITE-ProRule" id="PRU00335"/>
    </source>
</evidence>
<dbReference type="PANTHER" id="PTHR30055:SF241">
    <property type="entry name" value="TRANSCRIPTIONAL REGULATORY PROTEIN"/>
    <property type="match status" value="1"/>
</dbReference>
<accession>A0A9D2LEJ0</accession>
<reference evidence="4" key="2">
    <citation type="submission" date="2021-04" db="EMBL/GenBank/DDBJ databases">
        <authorList>
            <person name="Gilroy R."/>
        </authorList>
    </citation>
    <scope>NUCLEOTIDE SEQUENCE</scope>
    <source>
        <strain evidence="4">ChiHjej13B12-24818</strain>
    </source>
</reference>
<feature type="domain" description="HTH tetR-type" evidence="3">
    <location>
        <begin position="18"/>
        <end position="78"/>
    </location>
</feature>
<evidence type="ECO:0000259" key="3">
    <source>
        <dbReference type="PROSITE" id="PS50977"/>
    </source>
</evidence>
<dbReference type="Gene3D" id="1.10.357.10">
    <property type="entry name" value="Tetracycline Repressor, domain 2"/>
    <property type="match status" value="1"/>
</dbReference>